<name>A0ABN8J0X7_9NEOP</name>
<organism evidence="8 9">
    <name type="scientific">Iphiclides podalirius</name>
    <name type="common">scarce swallowtail</name>
    <dbReference type="NCBI Taxonomy" id="110791"/>
    <lineage>
        <taxon>Eukaryota</taxon>
        <taxon>Metazoa</taxon>
        <taxon>Ecdysozoa</taxon>
        <taxon>Arthropoda</taxon>
        <taxon>Hexapoda</taxon>
        <taxon>Insecta</taxon>
        <taxon>Pterygota</taxon>
        <taxon>Neoptera</taxon>
        <taxon>Endopterygota</taxon>
        <taxon>Lepidoptera</taxon>
        <taxon>Glossata</taxon>
        <taxon>Ditrysia</taxon>
        <taxon>Papilionoidea</taxon>
        <taxon>Papilionidae</taxon>
        <taxon>Papilioninae</taxon>
        <taxon>Iphiclides</taxon>
    </lineage>
</organism>
<evidence type="ECO:0000313" key="8">
    <source>
        <dbReference type="EMBL" id="CAH2068991.1"/>
    </source>
</evidence>
<gene>
    <name evidence="8" type="ORF">IPOD504_LOCUS14670</name>
</gene>
<evidence type="ECO:0000256" key="5">
    <source>
        <dbReference type="ARBA" id="ARBA00022989"/>
    </source>
</evidence>
<dbReference type="PANTHER" id="PTHR21421:SF35">
    <property type="entry name" value="GUSTATORY RECEPTOR FOR SUGAR TASTE 64B-RELATED"/>
    <property type="match status" value="1"/>
</dbReference>
<evidence type="ECO:0000313" key="9">
    <source>
        <dbReference type="Proteomes" id="UP000837857"/>
    </source>
</evidence>
<evidence type="ECO:0000256" key="1">
    <source>
        <dbReference type="ARBA" id="ARBA00004651"/>
    </source>
</evidence>
<dbReference type="Proteomes" id="UP000837857">
    <property type="component" value="Chromosome 5"/>
</dbReference>
<evidence type="ECO:0000256" key="3">
    <source>
        <dbReference type="ARBA" id="ARBA00022475"/>
    </source>
</evidence>
<evidence type="ECO:0000256" key="4">
    <source>
        <dbReference type="ARBA" id="ARBA00022692"/>
    </source>
</evidence>
<evidence type="ECO:0008006" key="10">
    <source>
        <dbReference type="Google" id="ProtNLM"/>
    </source>
</evidence>
<keyword evidence="4" id="KW-0812">Transmembrane</keyword>
<dbReference type="Pfam" id="PF06151">
    <property type="entry name" value="Trehalose_recp"/>
    <property type="match status" value="1"/>
</dbReference>
<feature type="non-terminal residue" evidence="8">
    <location>
        <position position="232"/>
    </location>
</feature>
<dbReference type="InterPro" id="IPR009318">
    <property type="entry name" value="Gustatory_rcpt"/>
</dbReference>
<accession>A0ABN8J0X7</accession>
<protein>
    <recommendedName>
        <fullName evidence="10">Gustatory receptor</fullName>
    </recommendedName>
</protein>
<comment type="subcellular location">
    <subcellularLocation>
        <location evidence="1">Cell membrane</location>
        <topology evidence="1">Multi-pass membrane protein</topology>
    </subcellularLocation>
</comment>
<dbReference type="PANTHER" id="PTHR21421">
    <property type="entry name" value="GUSTATORY RECEPTOR"/>
    <property type="match status" value="1"/>
</dbReference>
<evidence type="ECO:0000256" key="2">
    <source>
        <dbReference type="ARBA" id="ARBA00005327"/>
    </source>
</evidence>
<keyword evidence="3" id="KW-1003">Cell membrane</keyword>
<keyword evidence="7" id="KW-0675">Receptor</keyword>
<reference evidence="8" key="1">
    <citation type="submission" date="2022-03" db="EMBL/GenBank/DDBJ databases">
        <authorList>
            <person name="Martin H S."/>
        </authorList>
    </citation>
    <scope>NUCLEOTIDE SEQUENCE</scope>
</reference>
<dbReference type="EMBL" id="OW152817">
    <property type="protein sequence ID" value="CAH2068991.1"/>
    <property type="molecule type" value="Genomic_DNA"/>
</dbReference>
<sequence length="232" mass="27222">MYILRSHGFLILSQEYRFWIAIPVFVLSKVATILWNLQDLLIILISMGLSSRYCRLNEYTKSLITGRNEPFKHVNSHNYRHKHLWRKLRKAYVHQADLVRALDKHLGPLILLSNINNLYFICLQLYLGIRMTNTDWISRLYYVTSLTWLLFRACSVVLAASEISVQSQHVLPFLRQCSRNTYNIEINRLTNQLTYDNIALSGMGLFSLTRKNLLQVIAAVIKYELILLQFDK</sequence>
<proteinExistence type="inferred from homology"/>
<evidence type="ECO:0000256" key="7">
    <source>
        <dbReference type="ARBA" id="ARBA00023170"/>
    </source>
</evidence>
<keyword evidence="5" id="KW-1133">Transmembrane helix</keyword>
<keyword evidence="9" id="KW-1185">Reference proteome</keyword>
<evidence type="ECO:0000256" key="6">
    <source>
        <dbReference type="ARBA" id="ARBA00023136"/>
    </source>
</evidence>
<comment type="similarity">
    <text evidence="2">Belongs to the insect chemoreceptor superfamily. Gustatory receptor (GR) family. Gr5a subfamily.</text>
</comment>
<keyword evidence="6" id="KW-0472">Membrane</keyword>